<gene>
    <name evidence="9" type="primary">ihfA</name>
    <name evidence="9" type="ORF">NITINOP_1138</name>
</gene>
<dbReference type="GO" id="GO:0006417">
    <property type="term" value="P:regulation of translation"/>
    <property type="evidence" value="ECO:0007669"/>
    <property type="project" value="UniProtKB-KW"/>
</dbReference>
<dbReference type="GO" id="GO:0005829">
    <property type="term" value="C:cytosol"/>
    <property type="evidence" value="ECO:0007669"/>
    <property type="project" value="TreeGrafter"/>
</dbReference>
<evidence type="ECO:0000256" key="4">
    <source>
        <dbReference type="ARBA" id="ARBA00023015"/>
    </source>
</evidence>
<dbReference type="Proteomes" id="UP000066284">
    <property type="component" value="Chromosome 1"/>
</dbReference>
<evidence type="ECO:0000256" key="2">
    <source>
        <dbReference type="ARBA" id="ARBA00018329"/>
    </source>
</evidence>
<dbReference type="InterPro" id="IPR020816">
    <property type="entry name" value="Histone-like_DNA-bd_CS"/>
</dbReference>
<dbReference type="NCBIfam" id="NF001401">
    <property type="entry name" value="PRK00285.1"/>
    <property type="match status" value="1"/>
</dbReference>
<name>A0A0S4KNS7_9BACT</name>
<dbReference type="EMBL" id="LN885086">
    <property type="protein sequence ID" value="CUQ66113.1"/>
    <property type="molecule type" value="Genomic_DNA"/>
</dbReference>
<dbReference type="PANTHER" id="PTHR33175:SF2">
    <property type="entry name" value="INTEGRATION HOST FACTOR SUBUNIT ALPHA"/>
    <property type="match status" value="1"/>
</dbReference>
<dbReference type="GO" id="GO:0003677">
    <property type="term" value="F:DNA binding"/>
    <property type="evidence" value="ECO:0007669"/>
    <property type="project" value="UniProtKB-KW"/>
</dbReference>
<dbReference type="PRINTS" id="PR01727">
    <property type="entry name" value="DNABINDINGHU"/>
</dbReference>
<dbReference type="InterPro" id="IPR005684">
    <property type="entry name" value="IHF_alpha"/>
</dbReference>
<evidence type="ECO:0000313" key="10">
    <source>
        <dbReference type="Proteomes" id="UP000066284"/>
    </source>
</evidence>
<sequence length="91" mass="10189">MRKADIANEIFKQVGIPKNEAADIVEHVLNLLKSVLQKGESVKIAGFGNFVVRNKGPRKGRNPRTGEEIGITPRRVVTFRPSQVFKKYVNS</sequence>
<evidence type="ECO:0000256" key="1">
    <source>
        <dbReference type="ARBA" id="ARBA00010529"/>
    </source>
</evidence>
<evidence type="ECO:0000256" key="5">
    <source>
        <dbReference type="ARBA" id="ARBA00023125"/>
    </source>
</evidence>
<dbReference type="GO" id="GO:0030527">
    <property type="term" value="F:structural constituent of chromatin"/>
    <property type="evidence" value="ECO:0007669"/>
    <property type="project" value="InterPro"/>
</dbReference>
<keyword evidence="5" id="KW-0238">DNA-binding</keyword>
<dbReference type="SUPFAM" id="SSF47729">
    <property type="entry name" value="IHF-like DNA-binding proteins"/>
    <property type="match status" value="1"/>
</dbReference>
<comment type="similarity">
    <text evidence="1 8">Belongs to the bacterial histone-like protein family.</text>
</comment>
<proteinExistence type="inferred from homology"/>
<keyword evidence="10" id="KW-1185">Reference proteome</keyword>
<dbReference type="InterPro" id="IPR000119">
    <property type="entry name" value="Hist_DNA-bd"/>
</dbReference>
<dbReference type="STRING" id="1715989.NITINOP_1138"/>
<dbReference type="RefSeq" id="WP_062483930.1">
    <property type="nucleotide sequence ID" value="NZ_LN885086.1"/>
</dbReference>
<keyword evidence="4" id="KW-0805">Transcription regulation</keyword>
<dbReference type="SMART" id="SM00411">
    <property type="entry name" value="BHL"/>
    <property type="match status" value="1"/>
</dbReference>
<dbReference type="GO" id="GO:0006355">
    <property type="term" value="P:regulation of DNA-templated transcription"/>
    <property type="evidence" value="ECO:0007669"/>
    <property type="project" value="InterPro"/>
</dbReference>
<reference evidence="10" key="1">
    <citation type="submission" date="2015-09" db="EMBL/GenBank/DDBJ databases">
        <authorList>
            <person name="Daims H."/>
        </authorList>
    </citation>
    <scope>NUCLEOTIDE SEQUENCE [LARGE SCALE GENOMIC DNA]</scope>
</reference>
<dbReference type="KEGG" id="nio:NITINOP_1138"/>
<dbReference type="PROSITE" id="PS00045">
    <property type="entry name" value="HISTONE_LIKE"/>
    <property type="match status" value="1"/>
</dbReference>
<evidence type="ECO:0000256" key="6">
    <source>
        <dbReference type="ARBA" id="ARBA00023163"/>
    </source>
</evidence>
<accession>A0A0S4KNS7</accession>
<keyword evidence="3" id="KW-0810">Translation regulation</keyword>
<dbReference type="PANTHER" id="PTHR33175">
    <property type="entry name" value="DNA-BINDING PROTEIN HU"/>
    <property type="match status" value="1"/>
</dbReference>
<evidence type="ECO:0000256" key="7">
    <source>
        <dbReference type="ARBA" id="ARBA00023172"/>
    </source>
</evidence>
<keyword evidence="7" id="KW-0233">DNA recombination</keyword>
<dbReference type="Gene3D" id="4.10.520.10">
    <property type="entry name" value="IHF-like DNA-binding proteins"/>
    <property type="match status" value="1"/>
</dbReference>
<dbReference type="GO" id="GO:0009893">
    <property type="term" value="P:positive regulation of metabolic process"/>
    <property type="evidence" value="ECO:0007669"/>
    <property type="project" value="UniProtKB-ARBA"/>
</dbReference>
<dbReference type="InterPro" id="IPR010992">
    <property type="entry name" value="IHF-like_DNA-bd_dom_sf"/>
</dbReference>
<dbReference type="OrthoDB" id="9799835at2"/>
<protein>
    <recommendedName>
        <fullName evidence="2">Integration host factor subunit alpha</fullName>
    </recommendedName>
</protein>
<dbReference type="CDD" id="cd13835">
    <property type="entry name" value="IHF_A"/>
    <property type="match status" value="1"/>
</dbReference>
<dbReference type="AlphaFoldDB" id="A0A0S4KNS7"/>
<evidence type="ECO:0000256" key="8">
    <source>
        <dbReference type="RuleBase" id="RU003939"/>
    </source>
</evidence>
<organism evidence="9 10">
    <name type="scientific">Candidatus Nitrospira inopinata</name>
    <dbReference type="NCBI Taxonomy" id="1715989"/>
    <lineage>
        <taxon>Bacteria</taxon>
        <taxon>Pseudomonadati</taxon>
        <taxon>Nitrospirota</taxon>
        <taxon>Nitrospiria</taxon>
        <taxon>Nitrospirales</taxon>
        <taxon>Nitrospiraceae</taxon>
        <taxon>Nitrospira</taxon>
    </lineage>
</organism>
<dbReference type="GO" id="GO:0006310">
    <property type="term" value="P:DNA recombination"/>
    <property type="evidence" value="ECO:0007669"/>
    <property type="project" value="UniProtKB-KW"/>
</dbReference>
<evidence type="ECO:0000256" key="3">
    <source>
        <dbReference type="ARBA" id="ARBA00022845"/>
    </source>
</evidence>
<keyword evidence="6" id="KW-0804">Transcription</keyword>
<dbReference type="Pfam" id="PF00216">
    <property type="entry name" value="Bac_DNA_binding"/>
    <property type="match status" value="1"/>
</dbReference>
<evidence type="ECO:0000313" key="9">
    <source>
        <dbReference type="EMBL" id="CUQ66113.1"/>
    </source>
</evidence>